<dbReference type="InterPro" id="IPR024699">
    <property type="entry name" value="AcuA"/>
</dbReference>
<dbReference type="Proteomes" id="UP000094463">
    <property type="component" value="Chromosome"/>
</dbReference>
<dbReference type="STRING" id="632773.BBEV_0778"/>
<dbReference type="Gene3D" id="3.40.630.30">
    <property type="match status" value="1"/>
</dbReference>
<keyword evidence="1" id="KW-0808">Transferase</keyword>
<protein>
    <submittedName>
        <fullName evidence="1">Acetyltransferase AcuA, acetyl-CoA synthetase inhibitor</fullName>
    </submittedName>
</protein>
<keyword evidence="2" id="KW-1185">Reference proteome</keyword>
<dbReference type="PATRIC" id="fig|632773.3.peg.819"/>
<dbReference type="EMBL" id="CP012502">
    <property type="protein sequence ID" value="AOM82149.1"/>
    <property type="molecule type" value="Genomic_DNA"/>
</dbReference>
<dbReference type="GO" id="GO:0045150">
    <property type="term" value="P:acetoin catabolic process"/>
    <property type="evidence" value="ECO:0007669"/>
    <property type="project" value="InterPro"/>
</dbReference>
<dbReference type="OrthoDB" id="5416633at2"/>
<dbReference type="KEGG" id="bbev:BBEV_0778"/>
<dbReference type="PIRSF" id="PIRSF021278">
    <property type="entry name" value="AcuA"/>
    <property type="match status" value="1"/>
</dbReference>
<proteinExistence type="predicted"/>
<sequence length="211" mass="24531">MKHRKKYHSITVKGKDGQEYLVEGPISKETLEACEFDEGLVAFRKPEQQRKALLEVMDLPESRIVVARQGDLIVGYATYLFPDPLERWSEIQLENLLELGAIEVSSRYRGAALAKHILKVSMMDQTVEDYIIITTEYYWHWDLRGTGLSIWEYRDIMEKVMKSGGLEWYATDDPEICSHPANCLMARIGKNVSPSDVHEFDRVRFKHKYML</sequence>
<dbReference type="InterPro" id="IPR016181">
    <property type="entry name" value="Acyl_CoA_acyltransferase"/>
</dbReference>
<accession>A0A1D7QT39</accession>
<evidence type="ECO:0000313" key="2">
    <source>
        <dbReference type="Proteomes" id="UP000094463"/>
    </source>
</evidence>
<gene>
    <name evidence="1" type="primary">acuA</name>
    <name evidence="1" type="ORF">BBEV_0778</name>
</gene>
<organism evidence="1 2">
    <name type="scientific">Salisediminibacterium beveridgei</name>
    <dbReference type="NCBI Taxonomy" id="632773"/>
    <lineage>
        <taxon>Bacteria</taxon>
        <taxon>Bacillati</taxon>
        <taxon>Bacillota</taxon>
        <taxon>Bacilli</taxon>
        <taxon>Bacillales</taxon>
        <taxon>Bacillaceae</taxon>
        <taxon>Salisediminibacterium</taxon>
    </lineage>
</organism>
<dbReference type="AlphaFoldDB" id="A0A1D7QT39"/>
<dbReference type="RefSeq" id="WP_069364264.1">
    <property type="nucleotide sequence ID" value="NZ_CP012502.1"/>
</dbReference>
<dbReference type="SUPFAM" id="SSF55729">
    <property type="entry name" value="Acyl-CoA N-acyltransferases (Nat)"/>
    <property type="match status" value="1"/>
</dbReference>
<reference evidence="1 2" key="1">
    <citation type="submission" date="2015-08" db="EMBL/GenBank/DDBJ databases">
        <title>The complete genome sequence of Bacillus beveridgei MLTeJB.</title>
        <authorList>
            <person name="Hanson T.E."/>
            <person name="Mesa C."/>
            <person name="Basesman S.M."/>
            <person name="Oremland R.S."/>
        </authorList>
    </citation>
    <scope>NUCLEOTIDE SEQUENCE [LARGE SCALE GENOMIC DNA]</scope>
    <source>
        <strain evidence="1 2">MLTeJB</strain>
    </source>
</reference>
<name>A0A1D7QT39_9BACI</name>
<dbReference type="GO" id="GO:0019152">
    <property type="term" value="F:acetoin dehydrogenase (NAD+) activity"/>
    <property type="evidence" value="ECO:0007669"/>
    <property type="project" value="InterPro"/>
</dbReference>
<evidence type="ECO:0000313" key="1">
    <source>
        <dbReference type="EMBL" id="AOM82149.1"/>
    </source>
</evidence>
<dbReference type="GO" id="GO:0016740">
    <property type="term" value="F:transferase activity"/>
    <property type="evidence" value="ECO:0007669"/>
    <property type="project" value="UniProtKB-KW"/>
</dbReference>